<dbReference type="GO" id="GO:0019905">
    <property type="term" value="F:syntaxin binding"/>
    <property type="evidence" value="ECO:0007669"/>
    <property type="project" value="InterPro"/>
</dbReference>
<keyword evidence="2" id="KW-0175">Coiled coil</keyword>
<feature type="region of interest" description="Disordered" evidence="3">
    <location>
        <begin position="713"/>
        <end position="764"/>
    </location>
</feature>
<dbReference type="Proteomes" id="UP000738325">
    <property type="component" value="Unassembled WGS sequence"/>
</dbReference>
<dbReference type="PANTHER" id="PTHR16127:SF13">
    <property type="entry name" value="GH01188P"/>
    <property type="match status" value="1"/>
</dbReference>
<feature type="compositionally biased region" description="Low complexity" evidence="3">
    <location>
        <begin position="63"/>
        <end position="75"/>
    </location>
</feature>
<feature type="compositionally biased region" description="Low complexity" evidence="3">
    <location>
        <begin position="633"/>
        <end position="668"/>
    </location>
</feature>
<feature type="compositionally biased region" description="Acidic residues" evidence="3">
    <location>
        <begin position="741"/>
        <end position="757"/>
    </location>
</feature>
<feature type="compositionally biased region" description="Basic and acidic residues" evidence="3">
    <location>
        <begin position="112"/>
        <end position="126"/>
    </location>
</feature>
<feature type="compositionally biased region" description="Low complexity" evidence="3">
    <location>
        <begin position="127"/>
        <end position="148"/>
    </location>
</feature>
<protein>
    <recommendedName>
        <fullName evidence="6">Alpha-taxilin</fullName>
    </recommendedName>
</protein>
<dbReference type="PANTHER" id="PTHR16127">
    <property type="entry name" value="TAXILIN"/>
    <property type="match status" value="1"/>
</dbReference>
<evidence type="ECO:0000313" key="5">
    <source>
        <dbReference type="Proteomes" id="UP000738325"/>
    </source>
</evidence>
<feature type="region of interest" description="Disordered" evidence="3">
    <location>
        <begin position="1"/>
        <end position="89"/>
    </location>
</feature>
<feature type="region of interest" description="Disordered" evidence="3">
    <location>
        <begin position="111"/>
        <end position="196"/>
    </location>
</feature>
<dbReference type="InterPro" id="IPR026183">
    <property type="entry name" value="Taxilin_fam"/>
</dbReference>
<reference evidence="4" key="1">
    <citation type="journal article" date="2020" name="Fungal Divers.">
        <title>Resolving the Mortierellaceae phylogeny through synthesis of multi-gene phylogenetics and phylogenomics.</title>
        <authorList>
            <person name="Vandepol N."/>
            <person name="Liber J."/>
            <person name="Desiro A."/>
            <person name="Na H."/>
            <person name="Kennedy M."/>
            <person name="Barry K."/>
            <person name="Grigoriev I.V."/>
            <person name="Miller A.N."/>
            <person name="O'Donnell K."/>
            <person name="Stajich J.E."/>
            <person name="Bonito G."/>
        </authorList>
    </citation>
    <scope>NUCLEOTIDE SEQUENCE</scope>
    <source>
        <strain evidence="4">REB-010B</strain>
    </source>
</reference>
<evidence type="ECO:0008006" key="6">
    <source>
        <dbReference type="Google" id="ProtNLM"/>
    </source>
</evidence>
<dbReference type="AlphaFoldDB" id="A0A9P6R375"/>
<dbReference type="Pfam" id="PF09728">
    <property type="entry name" value="Taxilin"/>
    <property type="match status" value="1"/>
</dbReference>
<feature type="region of interest" description="Disordered" evidence="3">
    <location>
        <begin position="581"/>
        <end position="618"/>
    </location>
</feature>
<dbReference type="EMBL" id="JAAAIP010000883">
    <property type="protein sequence ID" value="KAG0311747.1"/>
    <property type="molecule type" value="Genomic_DNA"/>
</dbReference>
<dbReference type="OrthoDB" id="425555at2759"/>
<evidence type="ECO:0000256" key="2">
    <source>
        <dbReference type="SAM" id="Coils"/>
    </source>
</evidence>
<keyword evidence="5" id="KW-1185">Reference proteome</keyword>
<comment type="similarity">
    <text evidence="1">Belongs to the taxilin family.</text>
</comment>
<feature type="coiled-coil region" evidence="2">
    <location>
        <begin position="420"/>
        <end position="475"/>
    </location>
</feature>
<evidence type="ECO:0000313" key="4">
    <source>
        <dbReference type="EMBL" id="KAG0311747.1"/>
    </source>
</evidence>
<evidence type="ECO:0000256" key="3">
    <source>
        <dbReference type="SAM" id="MobiDB-lite"/>
    </source>
</evidence>
<evidence type="ECO:0000256" key="1">
    <source>
        <dbReference type="ARBA" id="ARBA00009550"/>
    </source>
</evidence>
<accession>A0A9P6R375</accession>
<feature type="compositionally biased region" description="Low complexity" evidence="3">
    <location>
        <begin position="26"/>
        <end position="54"/>
    </location>
</feature>
<feature type="coiled-coil region" evidence="2">
    <location>
        <begin position="267"/>
        <end position="315"/>
    </location>
</feature>
<feature type="coiled-coil region" evidence="2">
    <location>
        <begin position="518"/>
        <end position="552"/>
    </location>
</feature>
<gene>
    <name evidence="4" type="ORF">BGZ99_009935</name>
</gene>
<feature type="region of interest" description="Disordered" evidence="3">
    <location>
        <begin position="633"/>
        <end position="688"/>
    </location>
</feature>
<feature type="compositionally biased region" description="Low complexity" evidence="3">
    <location>
        <begin position="161"/>
        <end position="180"/>
    </location>
</feature>
<comment type="caution">
    <text evidence="4">The sequence shown here is derived from an EMBL/GenBank/DDBJ whole genome shotgun (WGS) entry which is preliminary data.</text>
</comment>
<feature type="compositionally biased region" description="Low complexity" evidence="3">
    <location>
        <begin position="600"/>
        <end position="618"/>
    </location>
</feature>
<sequence>MSRHRSGADARQVPVLDAAPQPPHSSLPTSASASASRPLSSSSPSSSSSSSISPRPHPPAHDAMAATTTTSTAGAGKESVQEEDTDAELEATFRELRLYATQEALTAAAVALDRDGSEGGERERELAGATTTSSTAFRQSQQQQQPGSRIPDLSGLSGFNSDASPSSSATSAAAAAAAASTLDEHPGSTSPKRTKRVLSQMDVSELIQMKISQLESASTTEDDEEKAIAKALKKIHKEISQVLNGQEDHLAKVNFMQRKYLEMFQDMRKQERDHLKTKKKCELLQREKELLLREKERLQRSNDALLAERNRLQEERRSDKITVAKSNILCRKLENLCRQIHGDNRRIKVEVQQKTDQISGSFEKAIVEFKDKVEHDIAERQRVMDENDTLLRDKFQGFLEQYDVRERHFNSVVKSKDLELELAQAKLAQQRQVAEQEANKVGLLKSQLNAFSKTEAELRKQLNIYVEKFKQVEETLNKSNSLFQTFRREMEAMSKKGAGLEKVNQAIRAKCDTMNRNILEMAEERTKHQQALEEAHKKRAKLETLCRALHNERSVLRKSLDIYESRYPELARSAAATAAAAAAGTEDGERNDGASSTKKSSAGTLATGTASTAAPGAAPTAMAATDTIATIASPASPASPTITTTTSATTATASTTLPSSSLSVQHGGVKQGKVGGRRLSTTPSKLRQKQRQQHLHMMLQRREQGLQVGGLYAREGENEAAGEGLDPEMTGFGADSRESHEEGDEYADDDNDDEPPEEFAYPSD</sequence>
<proteinExistence type="inferred from homology"/>
<organism evidence="4 5">
    <name type="scientific">Dissophora globulifera</name>
    <dbReference type="NCBI Taxonomy" id="979702"/>
    <lineage>
        <taxon>Eukaryota</taxon>
        <taxon>Fungi</taxon>
        <taxon>Fungi incertae sedis</taxon>
        <taxon>Mucoromycota</taxon>
        <taxon>Mortierellomycotina</taxon>
        <taxon>Mortierellomycetes</taxon>
        <taxon>Mortierellales</taxon>
        <taxon>Mortierellaceae</taxon>
        <taxon>Dissophora</taxon>
    </lineage>
</organism>
<name>A0A9P6R375_9FUNG</name>